<dbReference type="EMBL" id="LN714480">
    <property type="protein sequence ID" value="CEL66100.1"/>
    <property type="molecule type" value="Genomic_DNA"/>
</dbReference>
<evidence type="ECO:0000313" key="2">
    <source>
        <dbReference type="EMBL" id="CEL66100.1"/>
    </source>
</evidence>
<dbReference type="AlphaFoldDB" id="A0A0F7UBT2"/>
<feature type="compositionally biased region" description="Polar residues" evidence="1">
    <location>
        <begin position="245"/>
        <end position="256"/>
    </location>
</feature>
<feature type="region of interest" description="Disordered" evidence="1">
    <location>
        <begin position="323"/>
        <end position="345"/>
    </location>
</feature>
<feature type="region of interest" description="Disordered" evidence="1">
    <location>
        <begin position="284"/>
        <end position="309"/>
    </location>
</feature>
<evidence type="ECO:0000256" key="1">
    <source>
        <dbReference type="SAM" id="MobiDB-lite"/>
    </source>
</evidence>
<sequence>MEVYIEGLHADLKAVHEKLDTKTVEASTDRSQGIGAGSLPPDIREMLNKILEEREARDSLAFAPVDEVKRLSNVVNGKVSWSDFQNGLRRIDEMRVFLETAAEKVFIGHKQFVLQELDKKADAEAVNWGLRAKGDEHEVKALRARVEHLERLQGALFRDVECIRSEVNYLTERMSPAVVRNTTVCKIMWDLLGLSDPTAKRLLTECSAPPDPLTFPKTPRIPGPERDNQEGPQKRGDTRGRYSASKVNRQSSSSAFGQRAIRTGTEPIRTEQTIVPPGSLLWPHSADSSSPVGKQWSPVSNEQGARRSPSNIWSKTYRWSREDSRAHADETSSIGKRLGAREEGSLDPIEESAQQEYPFGANAGMRHHPCIRINRDSNSDDSFASAEPTTKGESKAAPPTAPNKFCLLPKKPAAAKKSSVPPGAGQLLRAKPRGTVADAGRRDGVDIVLDVPCLLLKIEFKAVASPILYGRPSPSWKQIADTRAPRNRVGFGGTD</sequence>
<proteinExistence type="predicted"/>
<feature type="region of interest" description="Disordered" evidence="1">
    <location>
        <begin position="205"/>
        <end position="259"/>
    </location>
</feature>
<name>A0A0F7UBT2_NEOCL</name>
<accession>A0A0F7UBT2</accession>
<gene>
    <name evidence="2" type="ORF">BN1204_019265</name>
</gene>
<organism evidence="2">
    <name type="scientific">Neospora caninum (strain Liverpool)</name>
    <dbReference type="NCBI Taxonomy" id="572307"/>
    <lineage>
        <taxon>Eukaryota</taxon>
        <taxon>Sar</taxon>
        <taxon>Alveolata</taxon>
        <taxon>Apicomplexa</taxon>
        <taxon>Conoidasida</taxon>
        <taxon>Coccidia</taxon>
        <taxon>Eucoccidiorida</taxon>
        <taxon>Eimeriorina</taxon>
        <taxon>Sarcocystidae</taxon>
        <taxon>Neospora</taxon>
    </lineage>
</organism>
<feature type="compositionally biased region" description="Basic and acidic residues" evidence="1">
    <location>
        <begin position="223"/>
        <end position="240"/>
    </location>
</feature>
<feature type="compositionally biased region" description="Polar residues" evidence="1">
    <location>
        <begin position="286"/>
        <end position="309"/>
    </location>
</feature>
<feature type="region of interest" description="Disordered" evidence="1">
    <location>
        <begin position="373"/>
        <end position="402"/>
    </location>
</feature>
<protein>
    <submittedName>
        <fullName evidence="2">Uncharacterized protein</fullName>
    </submittedName>
</protein>
<reference evidence="2" key="1">
    <citation type="journal article" date="2015" name="PLoS ONE">
        <title>Comprehensive Evaluation of Toxoplasma gondii VEG and Neospora caninum LIV Genomes with Tachyzoite Stage Transcriptome and Proteome Defines Novel Transcript Features.</title>
        <authorList>
            <person name="Ramaprasad A."/>
            <person name="Mourier T."/>
            <person name="Naeem R."/>
            <person name="Malas T.B."/>
            <person name="Moussa E."/>
            <person name="Panigrahi A."/>
            <person name="Vermont S.J."/>
            <person name="Otto T.D."/>
            <person name="Wastling J."/>
            <person name="Pain A."/>
        </authorList>
    </citation>
    <scope>NUCLEOTIDE SEQUENCE</scope>
    <source>
        <strain evidence="2">Liverpool</strain>
    </source>
</reference>